<evidence type="ECO:0000256" key="3">
    <source>
        <dbReference type="ARBA" id="ARBA00022701"/>
    </source>
</evidence>
<keyword evidence="4" id="KW-0547">Nucleotide-binding</keyword>
<feature type="domain" description="Tubulin/FtsZ GTPase" evidence="9">
    <location>
        <begin position="1"/>
        <end position="164"/>
    </location>
</feature>
<evidence type="ECO:0000256" key="7">
    <source>
        <dbReference type="ARBA" id="ARBA00049117"/>
    </source>
</evidence>
<gene>
    <name evidence="10" type="ORF">RFI_01752</name>
</gene>
<dbReference type="EMBL" id="ASPP01001744">
    <property type="protein sequence ID" value="ETO35310.1"/>
    <property type="molecule type" value="Genomic_DNA"/>
</dbReference>
<dbReference type="SUPFAM" id="SSF52490">
    <property type="entry name" value="Tubulin nucleotide-binding domain-like"/>
    <property type="match status" value="1"/>
</dbReference>
<dbReference type="PANTHER" id="PTHR11588">
    <property type="entry name" value="TUBULIN"/>
    <property type="match status" value="1"/>
</dbReference>
<keyword evidence="2" id="KW-0963">Cytoplasm</keyword>
<evidence type="ECO:0000256" key="2">
    <source>
        <dbReference type="ARBA" id="ARBA00022490"/>
    </source>
</evidence>
<dbReference type="InterPro" id="IPR002452">
    <property type="entry name" value="Alpha_tubulin"/>
</dbReference>
<evidence type="ECO:0000313" key="11">
    <source>
        <dbReference type="Proteomes" id="UP000023152"/>
    </source>
</evidence>
<dbReference type="InterPro" id="IPR036525">
    <property type="entry name" value="Tubulin/FtsZ_GTPase_sf"/>
</dbReference>
<keyword evidence="3" id="KW-0493">Microtubule</keyword>
<keyword evidence="8" id="KW-0812">Transmembrane</keyword>
<evidence type="ECO:0000256" key="1">
    <source>
        <dbReference type="ARBA" id="ARBA00009636"/>
    </source>
</evidence>
<dbReference type="PRINTS" id="PR01162">
    <property type="entry name" value="ALPHATUBULIN"/>
</dbReference>
<evidence type="ECO:0000256" key="4">
    <source>
        <dbReference type="ARBA" id="ARBA00022741"/>
    </source>
</evidence>
<feature type="transmembrane region" description="Helical" evidence="8">
    <location>
        <begin position="145"/>
        <end position="169"/>
    </location>
</feature>
<dbReference type="GO" id="GO:0007017">
    <property type="term" value="P:microtubule-based process"/>
    <property type="evidence" value="ECO:0007669"/>
    <property type="project" value="InterPro"/>
</dbReference>
<protein>
    <recommendedName>
        <fullName evidence="9">Tubulin/FtsZ GTPase domain-containing protein</fullName>
    </recommendedName>
</protein>
<comment type="caution">
    <text evidence="10">The sequence shown here is derived from an EMBL/GenBank/DDBJ whole genome shotgun (WGS) entry which is preliminary data.</text>
</comment>
<dbReference type="PRINTS" id="PR01161">
    <property type="entry name" value="TUBULIN"/>
</dbReference>
<accession>X6P9S5</accession>
<keyword evidence="8" id="KW-0472">Membrane</keyword>
<dbReference type="AlphaFoldDB" id="X6P9S5"/>
<name>X6P9S5_RETFI</name>
<dbReference type="Gene3D" id="3.40.50.1440">
    <property type="entry name" value="Tubulin/FtsZ, GTPase domain"/>
    <property type="match status" value="1"/>
</dbReference>
<organism evidence="10 11">
    <name type="scientific">Reticulomyxa filosa</name>
    <dbReference type="NCBI Taxonomy" id="46433"/>
    <lineage>
        <taxon>Eukaryota</taxon>
        <taxon>Sar</taxon>
        <taxon>Rhizaria</taxon>
        <taxon>Retaria</taxon>
        <taxon>Foraminifera</taxon>
        <taxon>Monothalamids</taxon>
        <taxon>Reticulomyxidae</taxon>
        <taxon>Reticulomyxa</taxon>
    </lineage>
</organism>
<dbReference type="Proteomes" id="UP000023152">
    <property type="component" value="Unassembled WGS sequence"/>
</dbReference>
<evidence type="ECO:0000256" key="5">
    <source>
        <dbReference type="ARBA" id="ARBA00022801"/>
    </source>
</evidence>
<evidence type="ECO:0000259" key="9">
    <source>
        <dbReference type="SMART" id="SM00864"/>
    </source>
</evidence>
<reference evidence="10 11" key="1">
    <citation type="journal article" date="2013" name="Curr. Biol.">
        <title>The Genome of the Foraminiferan Reticulomyxa filosa.</title>
        <authorList>
            <person name="Glockner G."/>
            <person name="Hulsmann N."/>
            <person name="Schleicher M."/>
            <person name="Noegel A.A."/>
            <person name="Eichinger L."/>
            <person name="Gallinger C."/>
            <person name="Pawlowski J."/>
            <person name="Sierra R."/>
            <person name="Euteneuer U."/>
            <person name="Pillet L."/>
            <person name="Moustafa A."/>
            <person name="Platzer M."/>
            <person name="Groth M."/>
            <person name="Szafranski K."/>
            <person name="Schliwa M."/>
        </authorList>
    </citation>
    <scope>NUCLEOTIDE SEQUENCE [LARGE SCALE GENOMIC DNA]</scope>
</reference>
<dbReference type="Pfam" id="PF00091">
    <property type="entry name" value="Tubulin"/>
    <property type="match status" value="1"/>
</dbReference>
<evidence type="ECO:0000256" key="8">
    <source>
        <dbReference type="SAM" id="Phobius"/>
    </source>
</evidence>
<evidence type="ECO:0000313" key="10">
    <source>
        <dbReference type="EMBL" id="ETO35310.1"/>
    </source>
</evidence>
<dbReference type="GO" id="GO:0016787">
    <property type="term" value="F:hydrolase activity"/>
    <property type="evidence" value="ECO:0007669"/>
    <property type="project" value="UniProtKB-KW"/>
</dbReference>
<proteinExistence type="inferred from homology"/>
<dbReference type="GO" id="GO:0005874">
    <property type="term" value="C:microtubule"/>
    <property type="evidence" value="ECO:0007669"/>
    <property type="project" value="UniProtKB-KW"/>
</dbReference>
<dbReference type="SMART" id="SM00864">
    <property type="entry name" value="Tubulin"/>
    <property type="match status" value="1"/>
</dbReference>
<keyword evidence="11" id="KW-1185">Reference proteome</keyword>
<comment type="similarity">
    <text evidence="1">Belongs to the tubulin family.</text>
</comment>
<dbReference type="GO" id="GO:0005525">
    <property type="term" value="F:GTP binding"/>
    <property type="evidence" value="ECO:0007669"/>
    <property type="project" value="UniProtKB-KW"/>
</dbReference>
<dbReference type="InterPro" id="IPR016024">
    <property type="entry name" value="ARM-type_fold"/>
</dbReference>
<dbReference type="InterPro" id="IPR000217">
    <property type="entry name" value="Tubulin"/>
</dbReference>
<comment type="catalytic activity">
    <reaction evidence="7">
        <text>GTP + H2O = GDP + phosphate + H(+)</text>
        <dbReference type="Rhea" id="RHEA:19669"/>
        <dbReference type="ChEBI" id="CHEBI:15377"/>
        <dbReference type="ChEBI" id="CHEBI:15378"/>
        <dbReference type="ChEBI" id="CHEBI:37565"/>
        <dbReference type="ChEBI" id="CHEBI:43474"/>
        <dbReference type="ChEBI" id="CHEBI:58189"/>
    </reaction>
    <physiologicalReaction direction="left-to-right" evidence="7">
        <dbReference type="Rhea" id="RHEA:19670"/>
    </physiologicalReaction>
</comment>
<keyword evidence="5" id="KW-0378">Hydrolase</keyword>
<dbReference type="GO" id="GO:0005200">
    <property type="term" value="F:structural constituent of cytoskeleton"/>
    <property type="evidence" value="ECO:0007669"/>
    <property type="project" value="InterPro"/>
</dbReference>
<keyword evidence="6" id="KW-0342">GTP-binding</keyword>
<evidence type="ECO:0000256" key="6">
    <source>
        <dbReference type="ARBA" id="ARBA00023134"/>
    </source>
</evidence>
<dbReference type="OrthoDB" id="6628532at2759"/>
<sequence>MQVDLEPNVIDELKVGPFAKMYKDKYLLSGNEDAANNFARGYYTVGRQMIVKVSDSLRKLADSCDNPMGFMVAHSVGEGTGFGLGSLILEQLVEGYKKKKGKIGLEIYPSPSLSTCVVEPYNIENEAIYKHLSIEEEMQGAKKKIIWILLAVHQKMMLVMMVIIIEAFFEYVFDNIKNDKINKQLNILLQCLKNKFYYGYYTRASCLDILEIILSNFKDKQIDDIFEFLIDGLDNKDRDIVISSLKEI</sequence>
<dbReference type="InterPro" id="IPR003008">
    <property type="entry name" value="Tubulin_FtsZ_GTPase"/>
</dbReference>
<keyword evidence="8" id="KW-1133">Transmembrane helix</keyword>
<dbReference type="SUPFAM" id="SSF48371">
    <property type="entry name" value="ARM repeat"/>
    <property type="match status" value="1"/>
</dbReference>